<name>A0AAD7WKD1_9TELE</name>
<gene>
    <name evidence="1" type="ORF">AAFF_G00412620</name>
</gene>
<comment type="caution">
    <text evidence="1">The sequence shown here is derived from an EMBL/GenBank/DDBJ whole genome shotgun (WGS) entry which is preliminary data.</text>
</comment>
<evidence type="ECO:0000313" key="1">
    <source>
        <dbReference type="EMBL" id="KAJ8399224.1"/>
    </source>
</evidence>
<reference evidence="1" key="1">
    <citation type="journal article" date="2023" name="Science">
        <title>Genome structures resolve the early diversification of teleost fishes.</title>
        <authorList>
            <person name="Parey E."/>
            <person name="Louis A."/>
            <person name="Montfort J."/>
            <person name="Bouchez O."/>
            <person name="Roques C."/>
            <person name="Iampietro C."/>
            <person name="Lluch J."/>
            <person name="Castinel A."/>
            <person name="Donnadieu C."/>
            <person name="Desvignes T."/>
            <person name="Floi Bucao C."/>
            <person name="Jouanno E."/>
            <person name="Wen M."/>
            <person name="Mejri S."/>
            <person name="Dirks R."/>
            <person name="Jansen H."/>
            <person name="Henkel C."/>
            <person name="Chen W.J."/>
            <person name="Zahm M."/>
            <person name="Cabau C."/>
            <person name="Klopp C."/>
            <person name="Thompson A.W."/>
            <person name="Robinson-Rechavi M."/>
            <person name="Braasch I."/>
            <person name="Lecointre G."/>
            <person name="Bobe J."/>
            <person name="Postlethwait J.H."/>
            <person name="Berthelot C."/>
            <person name="Roest Crollius H."/>
            <person name="Guiguen Y."/>
        </authorList>
    </citation>
    <scope>NUCLEOTIDE SEQUENCE</scope>
    <source>
        <strain evidence="1">NC1722</strain>
    </source>
</reference>
<protein>
    <submittedName>
        <fullName evidence="1">Uncharacterized protein</fullName>
    </submittedName>
</protein>
<dbReference type="Proteomes" id="UP001221898">
    <property type="component" value="Unassembled WGS sequence"/>
</dbReference>
<dbReference type="EMBL" id="JAINUG010000084">
    <property type="protein sequence ID" value="KAJ8399224.1"/>
    <property type="molecule type" value="Genomic_DNA"/>
</dbReference>
<sequence>MAKRRVIFHTPLVVRGAQLIGICCFSVIRVTNAAAPPHLIDGSLIVPSINGAITGSFLPLIVFTPAGDAAVYNHAEAMETDGNKTLMSVPYMRYVTRVSASRRAVKGIVKGRASRGSER</sequence>
<accession>A0AAD7WKD1</accession>
<dbReference type="AlphaFoldDB" id="A0AAD7WKD1"/>
<proteinExistence type="predicted"/>
<organism evidence="1 2">
    <name type="scientific">Aldrovandia affinis</name>
    <dbReference type="NCBI Taxonomy" id="143900"/>
    <lineage>
        <taxon>Eukaryota</taxon>
        <taxon>Metazoa</taxon>
        <taxon>Chordata</taxon>
        <taxon>Craniata</taxon>
        <taxon>Vertebrata</taxon>
        <taxon>Euteleostomi</taxon>
        <taxon>Actinopterygii</taxon>
        <taxon>Neopterygii</taxon>
        <taxon>Teleostei</taxon>
        <taxon>Notacanthiformes</taxon>
        <taxon>Halosauridae</taxon>
        <taxon>Aldrovandia</taxon>
    </lineage>
</organism>
<evidence type="ECO:0000313" key="2">
    <source>
        <dbReference type="Proteomes" id="UP001221898"/>
    </source>
</evidence>
<keyword evidence="2" id="KW-1185">Reference proteome</keyword>